<protein>
    <submittedName>
        <fullName evidence="2">Putative secreted peptide</fullName>
    </submittedName>
</protein>
<dbReference type="AlphaFoldDB" id="A0A2M3ZPL3"/>
<proteinExistence type="predicted"/>
<evidence type="ECO:0000313" key="2">
    <source>
        <dbReference type="EMBL" id="MBW30476.1"/>
    </source>
</evidence>
<evidence type="ECO:0000256" key="1">
    <source>
        <dbReference type="SAM" id="SignalP"/>
    </source>
</evidence>
<reference evidence="2" key="1">
    <citation type="submission" date="2018-01" db="EMBL/GenBank/DDBJ databases">
        <title>An insight into the sialome of Amazonian anophelines.</title>
        <authorList>
            <person name="Ribeiro J.M."/>
            <person name="Scarpassa V."/>
            <person name="Calvo E."/>
        </authorList>
    </citation>
    <scope>NUCLEOTIDE SEQUENCE</scope>
    <source>
        <tissue evidence="2">Salivary glands</tissue>
    </source>
</reference>
<dbReference type="EMBL" id="GGFM01009725">
    <property type="protein sequence ID" value="MBW30476.1"/>
    <property type="molecule type" value="Transcribed_RNA"/>
</dbReference>
<sequence length="84" mass="9846">MVNAVQLLFRRWLTSIWCVLIACWGHFAAADSGRIQCYGLIRYSTQKQEHFVAPGECISNVVKCVGSKCWRYVDRWALPYQFLW</sequence>
<name>A0A2M3ZPL3_9DIPT</name>
<keyword evidence="1" id="KW-0732">Signal</keyword>
<accession>A0A2M3ZPL3</accession>
<organism evidence="2">
    <name type="scientific">Anopheles braziliensis</name>
    <dbReference type="NCBI Taxonomy" id="58242"/>
    <lineage>
        <taxon>Eukaryota</taxon>
        <taxon>Metazoa</taxon>
        <taxon>Ecdysozoa</taxon>
        <taxon>Arthropoda</taxon>
        <taxon>Hexapoda</taxon>
        <taxon>Insecta</taxon>
        <taxon>Pterygota</taxon>
        <taxon>Neoptera</taxon>
        <taxon>Endopterygota</taxon>
        <taxon>Diptera</taxon>
        <taxon>Nematocera</taxon>
        <taxon>Culicoidea</taxon>
        <taxon>Culicidae</taxon>
        <taxon>Anophelinae</taxon>
        <taxon>Anopheles</taxon>
    </lineage>
</organism>
<feature type="signal peptide" evidence="1">
    <location>
        <begin position="1"/>
        <end position="30"/>
    </location>
</feature>
<feature type="chain" id="PRO_5014882486" evidence="1">
    <location>
        <begin position="31"/>
        <end position="84"/>
    </location>
</feature>